<accession>A0A4Y2N3L2</accession>
<dbReference type="Proteomes" id="UP000499080">
    <property type="component" value="Unassembled WGS sequence"/>
</dbReference>
<evidence type="ECO:0000313" key="2">
    <source>
        <dbReference type="EMBL" id="GBN33563.1"/>
    </source>
</evidence>
<organism evidence="2 3">
    <name type="scientific">Araneus ventricosus</name>
    <name type="common">Orbweaver spider</name>
    <name type="synonym">Epeira ventricosa</name>
    <dbReference type="NCBI Taxonomy" id="182803"/>
    <lineage>
        <taxon>Eukaryota</taxon>
        <taxon>Metazoa</taxon>
        <taxon>Ecdysozoa</taxon>
        <taxon>Arthropoda</taxon>
        <taxon>Chelicerata</taxon>
        <taxon>Arachnida</taxon>
        <taxon>Araneae</taxon>
        <taxon>Araneomorphae</taxon>
        <taxon>Entelegynae</taxon>
        <taxon>Araneoidea</taxon>
        <taxon>Araneidae</taxon>
        <taxon>Araneus</taxon>
    </lineage>
</organism>
<dbReference type="AlphaFoldDB" id="A0A4Y2N3L2"/>
<evidence type="ECO:0000256" key="1">
    <source>
        <dbReference type="SAM" id="MobiDB-lite"/>
    </source>
</evidence>
<keyword evidence="3" id="KW-1185">Reference proteome</keyword>
<dbReference type="EMBL" id="BGPR01008399">
    <property type="protein sequence ID" value="GBN33563.1"/>
    <property type="molecule type" value="Genomic_DNA"/>
</dbReference>
<evidence type="ECO:0000313" key="3">
    <source>
        <dbReference type="Proteomes" id="UP000499080"/>
    </source>
</evidence>
<protein>
    <submittedName>
        <fullName evidence="2">Uncharacterized protein</fullName>
    </submittedName>
</protein>
<comment type="caution">
    <text evidence="2">The sequence shown here is derived from an EMBL/GenBank/DDBJ whole genome shotgun (WGS) entry which is preliminary data.</text>
</comment>
<name>A0A4Y2N3L2_ARAVE</name>
<reference evidence="2 3" key="1">
    <citation type="journal article" date="2019" name="Sci. Rep.">
        <title>Orb-weaving spider Araneus ventricosus genome elucidates the spidroin gene catalogue.</title>
        <authorList>
            <person name="Kono N."/>
            <person name="Nakamura H."/>
            <person name="Ohtoshi R."/>
            <person name="Moran D.A.P."/>
            <person name="Shinohara A."/>
            <person name="Yoshida Y."/>
            <person name="Fujiwara M."/>
            <person name="Mori M."/>
            <person name="Tomita M."/>
            <person name="Arakawa K."/>
        </authorList>
    </citation>
    <scope>NUCLEOTIDE SEQUENCE [LARGE SCALE GENOMIC DNA]</scope>
</reference>
<feature type="region of interest" description="Disordered" evidence="1">
    <location>
        <begin position="76"/>
        <end position="108"/>
    </location>
</feature>
<sequence length="108" mass="11930">MSQTETHICGARPEGVKATRQLFWDGFRNFEPLSDDEDDTRDGIPSPNFRTKPVGGCLVPYLRFNVKQAHKHCGSPAESVSNLELSGPEAETLPLGHRGLTTSWKPPI</sequence>
<gene>
    <name evidence="2" type="ORF">AVEN_218043_1</name>
</gene>
<proteinExistence type="predicted"/>